<proteinExistence type="predicted"/>
<evidence type="ECO:0000256" key="1">
    <source>
        <dbReference type="SAM" id="MobiDB-lite"/>
    </source>
</evidence>
<protein>
    <submittedName>
        <fullName evidence="3">Uncharacterized protein</fullName>
    </submittedName>
</protein>
<organism evidence="3 4">
    <name type="scientific">Acetobacter malorum</name>
    <dbReference type="NCBI Taxonomy" id="178901"/>
    <lineage>
        <taxon>Bacteria</taxon>
        <taxon>Pseudomonadati</taxon>
        <taxon>Pseudomonadota</taxon>
        <taxon>Alphaproteobacteria</taxon>
        <taxon>Acetobacterales</taxon>
        <taxon>Acetobacteraceae</taxon>
        <taxon>Acetobacter</taxon>
    </lineage>
</organism>
<evidence type="ECO:0000256" key="2">
    <source>
        <dbReference type="SAM" id="SignalP"/>
    </source>
</evidence>
<feature type="signal peptide" evidence="2">
    <location>
        <begin position="1"/>
        <end position="22"/>
    </location>
</feature>
<gene>
    <name evidence="3" type="ORF">AD953_04310</name>
</gene>
<sequence>MRPVSYALSLLFGISCAPAAYAATPDPSDPKASPVQTHKKRGAQGAALPAAKAAAGPEYITAYGKTAPLQATPVVGGKLGLSI</sequence>
<dbReference type="PATRIC" id="fig|178901.15.peg.1035"/>
<name>A0A149VCW4_9PROT</name>
<reference evidence="3 4" key="1">
    <citation type="submission" date="2015-06" db="EMBL/GenBank/DDBJ databases">
        <title>Improved classification and identification of acetic acid bacteria using matrix-assisted laser desorption/ionization time-of-flight mass spectrometry; Gluconobacter nephelii and Gluconobacter uchimurae are later heterotypic synonyms of Gluconobacter japonicus and Gluconobacter oxydans, respectively.</title>
        <authorList>
            <person name="Li L."/>
            <person name="Cleenwerck I."/>
            <person name="De Vuyst L."/>
            <person name="Vandamme P."/>
        </authorList>
    </citation>
    <scope>NUCLEOTIDE SEQUENCE [LARGE SCALE GENOMIC DNA]</scope>
    <source>
        <strain evidence="3 4">LMG 1604</strain>
    </source>
</reference>
<dbReference type="PROSITE" id="PS51257">
    <property type="entry name" value="PROKAR_LIPOPROTEIN"/>
    <property type="match status" value="1"/>
</dbReference>
<accession>A0A149VCW4</accession>
<dbReference type="RefSeq" id="WP_231866671.1">
    <property type="nucleotide sequence ID" value="NZ_LHZZ01000427.1"/>
</dbReference>
<evidence type="ECO:0000313" key="3">
    <source>
        <dbReference type="EMBL" id="KXV77985.1"/>
    </source>
</evidence>
<feature type="chain" id="PRO_5007557316" evidence="2">
    <location>
        <begin position="23"/>
        <end position="83"/>
    </location>
</feature>
<feature type="region of interest" description="Disordered" evidence="1">
    <location>
        <begin position="24"/>
        <end position="49"/>
    </location>
</feature>
<evidence type="ECO:0000313" key="4">
    <source>
        <dbReference type="Proteomes" id="UP000075538"/>
    </source>
</evidence>
<comment type="caution">
    <text evidence="3">The sequence shown here is derived from an EMBL/GenBank/DDBJ whole genome shotgun (WGS) entry which is preliminary data.</text>
</comment>
<keyword evidence="2" id="KW-0732">Signal</keyword>
<dbReference type="Proteomes" id="UP000075538">
    <property type="component" value="Unassembled WGS sequence"/>
</dbReference>
<dbReference type="AlphaFoldDB" id="A0A149VCW4"/>
<dbReference type="EMBL" id="LHZZ01000427">
    <property type="protein sequence ID" value="KXV77985.1"/>
    <property type="molecule type" value="Genomic_DNA"/>
</dbReference>